<comment type="caution">
    <text evidence="2">The sequence shown here is derived from an EMBL/GenBank/DDBJ whole genome shotgun (WGS) entry which is preliminary data.</text>
</comment>
<dbReference type="RefSeq" id="WP_229815456.1">
    <property type="nucleotide sequence ID" value="NZ_BMZP01000015.1"/>
</dbReference>
<dbReference type="Proteomes" id="UP001595683">
    <property type="component" value="Unassembled WGS sequence"/>
</dbReference>
<evidence type="ECO:0000259" key="1">
    <source>
        <dbReference type="Pfam" id="PF01610"/>
    </source>
</evidence>
<evidence type="ECO:0000313" key="3">
    <source>
        <dbReference type="Proteomes" id="UP001595683"/>
    </source>
</evidence>
<dbReference type="PANTHER" id="PTHR33498:SF1">
    <property type="entry name" value="TRANSPOSASE FOR INSERTION SEQUENCE ELEMENT IS1557"/>
    <property type="match status" value="1"/>
</dbReference>
<gene>
    <name evidence="2" type="ORF">ACFOOT_18440</name>
</gene>
<accession>A0ABV7V960</accession>
<reference evidence="3" key="1">
    <citation type="journal article" date="2019" name="Int. J. Syst. Evol. Microbiol.">
        <title>The Global Catalogue of Microorganisms (GCM) 10K type strain sequencing project: providing services to taxonomists for standard genome sequencing and annotation.</title>
        <authorList>
            <consortium name="The Broad Institute Genomics Platform"/>
            <consortium name="The Broad Institute Genome Sequencing Center for Infectious Disease"/>
            <person name="Wu L."/>
            <person name="Ma J."/>
        </authorList>
    </citation>
    <scope>NUCLEOTIDE SEQUENCE [LARGE SCALE GENOMIC DNA]</scope>
    <source>
        <strain evidence="3">KCTC 42224</strain>
    </source>
</reference>
<evidence type="ECO:0000313" key="2">
    <source>
        <dbReference type="EMBL" id="MFC3673407.1"/>
    </source>
</evidence>
<dbReference type="InterPro" id="IPR047951">
    <property type="entry name" value="Transpos_ISL3"/>
</dbReference>
<dbReference type="EMBL" id="JBHRYE010000042">
    <property type="protein sequence ID" value="MFC3673407.1"/>
    <property type="molecule type" value="Genomic_DNA"/>
</dbReference>
<sequence>MATEGDAGSVKTVLINAVIQKAVPALITARAALNRFHAMKRSKDKARLDPWIAIATETKLAAFAAGVEADSDAVAAAISTPWSNGQVEGKVNRLKAIKRQPYGRAKIDLLKPGVMAPP</sequence>
<dbReference type="Pfam" id="PF01610">
    <property type="entry name" value="DDE_Tnp_ISL3"/>
    <property type="match status" value="1"/>
</dbReference>
<protein>
    <submittedName>
        <fullName evidence="2">Transposase</fullName>
    </submittedName>
</protein>
<proteinExistence type="predicted"/>
<dbReference type="PANTHER" id="PTHR33498">
    <property type="entry name" value="TRANSPOSASE FOR INSERTION SEQUENCE ELEMENT IS1557"/>
    <property type="match status" value="1"/>
</dbReference>
<name>A0ABV7V960_9SPHN</name>
<organism evidence="2 3">
    <name type="scientific">Novosphingobium pokkalii</name>
    <dbReference type="NCBI Taxonomy" id="1770194"/>
    <lineage>
        <taxon>Bacteria</taxon>
        <taxon>Pseudomonadati</taxon>
        <taxon>Pseudomonadota</taxon>
        <taxon>Alphaproteobacteria</taxon>
        <taxon>Sphingomonadales</taxon>
        <taxon>Sphingomonadaceae</taxon>
        <taxon>Novosphingobium</taxon>
    </lineage>
</organism>
<dbReference type="InterPro" id="IPR002560">
    <property type="entry name" value="Transposase_DDE"/>
</dbReference>
<keyword evidence="3" id="KW-1185">Reference proteome</keyword>
<feature type="domain" description="Transposase IS204/IS1001/IS1096/IS1165 DDE" evidence="1">
    <location>
        <begin position="36"/>
        <end position="107"/>
    </location>
</feature>